<evidence type="ECO:0000256" key="2">
    <source>
        <dbReference type="SAM" id="Phobius"/>
    </source>
</evidence>
<gene>
    <name evidence="3" type="ORF">NT6N_00040</name>
</gene>
<keyword evidence="2" id="KW-1133">Transmembrane helix</keyword>
<organism evidence="3">
    <name type="scientific">Oceaniferula spumae</name>
    <dbReference type="NCBI Taxonomy" id="2979115"/>
    <lineage>
        <taxon>Bacteria</taxon>
        <taxon>Pseudomonadati</taxon>
        <taxon>Verrucomicrobiota</taxon>
        <taxon>Verrucomicrobiia</taxon>
        <taxon>Verrucomicrobiales</taxon>
        <taxon>Verrucomicrobiaceae</taxon>
        <taxon>Oceaniferula</taxon>
    </lineage>
</organism>
<feature type="transmembrane region" description="Helical" evidence="2">
    <location>
        <begin position="105"/>
        <end position="124"/>
    </location>
</feature>
<feature type="transmembrane region" description="Helical" evidence="2">
    <location>
        <begin position="73"/>
        <end position="93"/>
    </location>
</feature>
<reference evidence="3" key="1">
    <citation type="submission" date="2024-07" db="EMBL/GenBank/DDBJ databases">
        <title>Complete genome sequence of Verrucomicrobiaceae bacterium NT6N.</title>
        <authorList>
            <person name="Huang C."/>
            <person name="Takami H."/>
            <person name="Hamasaki K."/>
        </authorList>
    </citation>
    <scope>NUCLEOTIDE SEQUENCE</scope>
    <source>
        <strain evidence="3">NT6N</strain>
    </source>
</reference>
<feature type="compositionally biased region" description="Pro residues" evidence="1">
    <location>
        <begin position="7"/>
        <end position="24"/>
    </location>
</feature>
<accession>A0AAT9FG54</accession>
<keyword evidence="2" id="KW-0812">Transmembrane</keyword>
<feature type="transmembrane region" description="Helical" evidence="2">
    <location>
        <begin position="167"/>
        <end position="187"/>
    </location>
</feature>
<name>A0AAT9FG54_9BACT</name>
<evidence type="ECO:0000256" key="1">
    <source>
        <dbReference type="SAM" id="MobiDB-lite"/>
    </source>
</evidence>
<feature type="region of interest" description="Disordered" evidence="1">
    <location>
        <begin position="1"/>
        <end position="28"/>
    </location>
</feature>
<evidence type="ECO:0000313" key="3">
    <source>
        <dbReference type="EMBL" id="BDS04964.1"/>
    </source>
</evidence>
<feature type="transmembrane region" description="Helical" evidence="2">
    <location>
        <begin position="136"/>
        <end position="161"/>
    </location>
</feature>
<evidence type="ECO:0008006" key="4">
    <source>
        <dbReference type="Google" id="ProtNLM"/>
    </source>
</evidence>
<dbReference type="EMBL" id="AP026866">
    <property type="protein sequence ID" value="BDS04964.1"/>
    <property type="molecule type" value="Genomic_DNA"/>
</dbReference>
<keyword evidence="2" id="KW-0472">Membrane</keyword>
<feature type="region of interest" description="Disordered" evidence="1">
    <location>
        <begin position="254"/>
        <end position="296"/>
    </location>
</feature>
<feature type="transmembrane region" description="Helical" evidence="2">
    <location>
        <begin position="207"/>
        <end position="227"/>
    </location>
</feature>
<proteinExistence type="predicted"/>
<dbReference type="AlphaFoldDB" id="A0AAT9FG54"/>
<dbReference type="KEGG" id="osu:NT6N_00040"/>
<protein>
    <recommendedName>
        <fullName evidence="4">YIP1 family protein</fullName>
    </recommendedName>
</protein>
<sequence>MNEQTPPELPQPNAPEPSPSPNPPMQQAGAKYVDPDYHSITETGFSHILNHLLKKPLSVVYEINHGERSPLPALLAVTLICLAVFGLVLGMFSAGEQLWASPVKVIGGVLFSGLICLPSLYIFGALGGMDAKVQHVIGLMLTFLSITSLLLVGFAPVVWLFSTSSNSLVFFGFLSLAIWLICLIFGLRVITRASKSMGGGKGGHLHIWAMIFMLVTLQMTTTLRPLIGRSDDFLNLKEKRFFLVHWFEMMDDSDGSSPDYTDGGQHIEGTPDTESRGSSGTQPKTKESAVNPYLEE</sequence>